<protein>
    <submittedName>
        <fullName evidence="1">Uncharacterized protein</fullName>
    </submittedName>
</protein>
<dbReference type="Proteomes" id="UP000195607">
    <property type="component" value="Chromosome I"/>
</dbReference>
<dbReference type="RefSeq" id="WP_148689748.1">
    <property type="nucleotide sequence ID" value="NZ_LT671858.1"/>
</dbReference>
<organism evidence="1 2">
    <name type="scientific">Cuniculiplasma divulgatum</name>
    <dbReference type="NCBI Taxonomy" id="1673428"/>
    <lineage>
        <taxon>Archaea</taxon>
        <taxon>Methanobacteriati</taxon>
        <taxon>Thermoplasmatota</taxon>
        <taxon>Thermoplasmata</taxon>
        <taxon>Thermoplasmatales</taxon>
        <taxon>Cuniculiplasmataceae</taxon>
        <taxon>Cuniculiplasma</taxon>
    </lineage>
</organism>
<reference evidence="1 2" key="1">
    <citation type="submission" date="2016-04" db="EMBL/GenBank/DDBJ databases">
        <authorList>
            <person name="Evans L.H."/>
            <person name="Alamgir A."/>
            <person name="Owens N."/>
            <person name="Weber N.D."/>
            <person name="Virtaneva K."/>
            <person name="Barbian K."/>
            <person name="Babar A."/>
            <person name="Rosenke K."/>
        </authorList>
    </citation>
    <scope>NUCLEOTIDE SEQUENCE [LARGE SCALE GENOMIC DNA]</scope>
    <source>
        <strain evidence="2">S5(T) (JCM 30642 \VKM B-2941)</strain>
    </source>
</reference>
<dbReference type="EMBL" id="LT671858">
    <property type="protein sequence ID" value="SIM60223.1"/>
    <property type="molecule type" value="Genomic_DNA"/>
</dbReference>
<sequence length="312" mass="36612">MNFNTIDHKIDRRCLISIRGEDEIFEIMKENMQKYNVFLYKNEGKMFLQVYIEKKSFAPRFFSMIKLISTFRETENYYSVMVDITENSGVGIIKELLSIRSITLGETYLLGNRIYLTFKYHHDYSISLTTTLIKWIDRKENIRLENIRHSRTFIEGMTLLVKSLPLTVIQTSTIMPEGHGPLYEIARQYPETVTEVDVRSMSITSIKCLSYAQQKIEIPDISTVSNRDFIYETIELSGSLMDRVLKLNELRIPRLATMLELKNGRLFNTTIVPSENSDEYIGIYSKFMKNVSQYDPRIEIYSNINEKVWSML</sequence>
<dbReference type="GeneID" id="41588239"/>
<dbReference type="Pfam" id="PF19020">
    <property type="entry name" value="Ta1207"/>
    <property type="match status" value="1"/>
</dbReference>
<evidence type="ECO:0000313" key="2">
    <source>
        <dbReference type="Proteomes" id="UP000195607"/>
    </source>
</evidence>
<evidence type="ECO:0000313" key="1">
    <source>
        <dbReference type="EMBL" id="SIM60223.1"/>
    </source>
</evidence>
<dbReference type="AlphaFoldDB" id="A0A1N5UHL1"/>
<proteinExistence type="predicted"/>
<name>A0A1N5UHL1_9ARCH</name>
<gene>
    <name evidence="1" type="ORF">CSP5_0971</name>
</gene>
<dbReference type="InterPro" id="IPR043958">
    <property type="entry name" value="Ta1207"/>
</dbReference>
<accession>A0A1N5UHL1</accession>